<dbReference type="GO" id="GO:1990726">
    <property type="term" value="C:Lsm1-7-Pat1 complex"/>
    <property type="evidence" value="ECO:0007669"/>
    <property type="project" value="TreeGrafter"/>
</dbReference>
<organism evidence="4 5">
    <name type="scientific">Blyttiomyces helicus</name>
    <dbReference type="NCBI Taxonomy" id="388810"/>
    <lineage>
        <taxon>Eukaryota</taxon>
        <taxon>Fungi</taxon>
        <taxon>Fungi incertae sedis</taxon>
        <taxon>Chytridiomycota</taxon>
        <taxon>Chytridiomycota incertae sedis</taxon>
        <taxon>Chytridiomycetes</taxon>
        <taxon>Chytridiomycetes incertae sedis</taxon>
        <taxon>Blyttiomyces</taxon>
    </lineage>
</organism>
<dbReference type="InterPro" id="IPR044642">
    <property type="entry name" value="PTHR15588"/>
</dbReference>
<dbReference type="SUPFAM" id="SSF50182">
    <property type="entry name" value="Sm-like ribonucleoproteins"/>
    <property type="match status" value="1"/>
</dbReference>
<accession>A0A4P9WJB5</accession>
<dbReference type="GO" id="GO:0000932">
    <property type="term" value="C:P-body"/>
    <property type="evidence" value="ECO:0007669"/>
    <property type="project" value="TreeGrafter"/>
</dbReference>
<name>A0A4P9WJB5_9FUNG</name>
<evidence type="ECO:0000313" key="5">
    <source>
        <dbReference type="Proteomes" id="UP000269721"/>
    </source>
</evidence>
<dbReference type="GO" id="GO:0003729">
    <property type="term" value="F:mRNA binding"/>
    <property type="evidence" value="ECO:0007669"/>
    <property type="project" value="TreeGrafter"/>
</dbReference>
<dbReference type="PANTHER" id="PTHR15588">
    <property type="entry name" value="LSM1"/>
    <property type="match status" value="1"/>
</dbReference>
<evidence type="ECO:0000256" key="2">
    <source>
        <dbReference type="ARBA" id="ARBA00023274"/>
    </source>
</evidence>
<keyword evidence="2" id="KW-0687">Ribonucleoprotein</keyword>
<reference evidence="5" key="1">
    <citation type="journal article" date="2018" name="Nat. Microbiol.">
        <title>Leveraging single-cell genomics to expand the fungal tree of life.</title>
        <authorList>
            <person name="Ahrendt S.R."/>
            <person name="Quandt C.A."/>
            <person name="Ciobanu D."/>
            <person name="Clum A."/>
            <person name="Salamov A."/>
            <person name="Andreopoulos B."/>
            <person name="Cheng J.F."/>
            <person name="Woyke T."/>
            <person name="Pelin A."/>
            <person name="Henrissat B."/>
            <person name="Reynolds N.K."/>
            <person name="Benny G.L."/>
            <person name="Smith M.E."/>
            <person name="James T.Y."/>
            <person name="Grigoriev I.V."/>
        </authorList>
    </citation>
    <scope>NUCLEOTIDE SEQUENCE [LARGE SCALE GENOMIC DNA]</scope>
</reference>
<feature type="non-terminal residue" evidence="4">
    <location>
        <position position="62"/>
    </location>
</feature>
<evidence type="ECO:0000256" key="1">
    <source>
        <dbReference type="ARBA" id="ARBA00022884"/>
    </source>
</evidence>
<keyword evidence="1" id="KW-0694">RNA-binding</keyword>
<evidence type="ECO:0000313" key="4">
    <source>
        <dbReference type="EMBL" id="RKO91230.1"/>
    </source>
</evidence>
<dbReference type="OrthoDB" id="10263346at2759"/>
<dbReference type="InterPro" id="IPR010920">
    <property type="entry name" value="LSM_dom_sf"/>
</dbReference>
<dbReference type="GO" id="GO:0000290">
    <property type="term" value="P:deadenylation-dependent decapping of nuclear-transcribed mRNA"/>
    <property type="evidence" value="ECO:0007669"/>
    <property type="project" value="TreeGrafter"/>
</dbReference>
<feature type="domain" description="Sm" evidence="3">
    <location>
        <begin position="22"/>
        <end position="58"/>
    </location>
</feature>
<dbReference type="GO" id="GO:1990904">
    <property type="term" value="C:ribonucleoprotein complex"/>
    <property type="evidence" value="ECO:0007669"/>
    <property type="project" value="UniProtKB-KW"/>
</dbReference>
<dbReference type="Proteomes" id="UP000269721">
    <property type="component" value="Unassembled WGS sequence"/>
</dbReference>
<evidence type="ECO:0000259" key="3">
    <source>
        <dbReference type="Pfam" id="PF01423"/>
    </source>
</evidence>
<keyword evidence="5" id="KW-1185">Reference proteome</keyword>
<dbReference type="PANTHER" id="PTHR15588:SF8">
    <property type="entry name" value="U6 SNRNA-ASSOCIATED SM-LIKE PROTEIN LSM1"/>
    <property type="match status" value="1"/>
</dbReference>
<sequence length="62" mass="6848">MILLRYRTIVPHSPHPSTALSANLVLQDTVERTHVADGYSDAYRGVFVIRGENVVLLGEIVS</sequence>
<dbReference type="AlphaFoldDB" id="A0A4P9WJB5"/>
<proteinExistence type="predicted"/>
<protein>
    <recommendedName>
        <fullName evidence="3">Sm domain-containing protein</fullName>
    </recommendedName>
</protein>
<dbReference type="EMBL" id="KZ995168">
    <property type="protein sequence ID" value="RKO91230.1"/>
    <property type="molecule type" value="Genomic_DNA"/>
</dbReference>
<gene>
    <name evidence="4" type="ORF">BDK51DRAFT_24783</name>
</gene>
<dbReference type="Gene3D" id="2.30.30.100">
    <property type="match status" value="1"/>
</dbReference>
<dbReference type="InterPro" id="IPR001163">
    <property type="entry name" value="Sm_dom_euk/arc"/>
</dbReference>
<dbReference type="Pfam" id="PF01423">
    <property type="entry name" value="LSM"/>
    <property type="match status" value="1"/>
</dbReference>